<gene>
    <name evidence="2" type="ORF">ACFFFP_06080</name>
</gene>
<accession>A0ABV6Q3A4</accession>
<sequence length="142" mass="15170">MADAAVQAANDMRKLATTSNPLEVVQNPIVVSVSVGVLAGYLARKALYTSRRDLFGWAAKGPDGRIHYYDVKTDEKGNIVPDTTKEVPNARTNRVLLNLAGVVVGSLLINNKLTDDPMVDYIGLGLAAGSFANLVMAILDID</sequence>
<dbReference type="RefSeq" id="WP_188848048.1">
    <property type="nucleotide sequence ID" value="NZ_BMPJ01000030.1"/>
</dbReference>
<evidence type="ECO:0000313" key="2">
    <source>
        <dbReference type="EMBL" id="MFC0595733.1"/>
    </source>
</evidence>
<organism evidence="2 3">
    <name type="scientific">Thermus composti</name>
    <dbReference type="NCBI Taxonomy" id="532059"/>
    <lineage>
        <taxon>Bacteria</taxon>
        <taxon>Thermotogati</taxon>
        <taxon>Deinococcota</taxon>
        <taxon>Deinococci</taxon>
        <taxon>Thermales</taxon>
        <taxon>Thermaceae</taxon>
        <taxon>Thermus</taxon>
    </lineage>
</organism>
<protein>
    <submittedName>
        <fullName evidence="2">Uncharacterized protein</fullName>
    </submittedName>
</protein>
<keyword evidence="1" id="KW-0812">Transmembrane</keyword>
<name>A0ABV6Q3A4_9DEIN</name>
<evidence type="ECO:0000256" key="1">
    <source>
        <dbReference type="SAM" id="Phobius"/>
    </source>
</evidence>
<evidence type="ECO:0000313" key="3">
    <source>
        <dbReference type="Proteomes" id="UP001589830"/>
    </source>
</evidence>
<keyword evidence="3" id="KW-1185">Reference proteome</keyword>
<reference evidence="2 3" key="1">
    <citation type="submission" date="2024-09" db="EMBL/GenBank/DDBJ databases">
        <authorList>
            <person name="Sun Q."/>
            <person name="Mori K."/>
        </authorList>
    </citation>
    <scope>NUCLEOTIDE SEQUENCE [LARGE SCALE GENOMIC DNA]</scope>
    <source>
        <strain evidence="2 3">NCAIM B.02340</strain>
    </source>
</reference>
<dbReference type="EMBL" id="JBHLTW010000026">
    <property type="protein sequence ID" value="MFC0595733.1"/>
    <property type="molecule type" value="Genomic_DNA"/>
</dbReference>
<keyword evidence="1" id="KW-1133">Transmembrane helix</keyword>
<feature type="transmembrane region" description="Helical" evidence="1">
    <location>
        <begin position="24"/>
        <end position="43"/>
    </location>
</feature>
<comment type="caution">
    <text evidence="2">The sequence shown here is derived from an EMBL/GenBank/DDBJ whole genome shotgun (WGS) entry which is preliminary data.</text>
</comment>
<feature type="transmembrane region" description="Helical" evidence="1">
    <location>
        <begin position="119"/>
        <end position="139"/>
    </location>
</feature>
<keyword evidence="1" id="KW-0472">Membrane</keyword>
<proteinExistence type="predicted"/>
<dbReference type="Proteomes" id="UP001589830">
    <property type="component" value="Unassembled WGS sequence"/>
</dbReference>